<dbReference type="PROSITE" id="PS50977">
    <property type="entry name" value="HTH_TETR_2"/>
    <property type="match status" value="1"/>
</dbReference>
<dbReference type="SUPFAM" id="SSF46689">
    <property type="entry name" value="Homeodomain-like"/>
    <property type="match status" value="1"/>
</dbReference>
<dbReference type="GO" id="GO:0003700">
    <property type="term" value="F:DNA-binding transcription factor activity"/>
    <property type="evidence" value="ECO:0007669"/>
    <property type="project" value="TreeGrafter"/>
</dbReference>
<proteinExistence type="predicted"/>
<dbReference type="SUPFAM" id="SSF48498">
    <property type="entry name" value="Tetracyclin repressor-like, C-terminal domain"/>
    <property type="match status" value="1"/>
</dbReference>
<dbReference type="PANTHER" id="PTHR30055:SF237">
    <property type="entry name" value="TRANSCRIPTIONAL REPRESSOR MCE3R"/>
    <property type="match status" value="1"/>
</dbReference>
<dbReference type="GO" id="GO:0000976">
    <property type="term" value="F:transcription cis-regulatory region binding"/>
    <property type="evidence" value="ECO:0007669"/>
    <property type="project" value="TreeGrafter"/>
</dbReference>
<comment type="caution">
    <text evidence="4">The sequence shown here is derived from an EMBL/GenBank/DDBJ whole genome shotgun (WGS) entry which is preliminary data.</text>
</comment>
<dbReference type="PANTHER" id="PTHR30055">
    <property type="entry name" value="HTH-TYPE TRANSCRIPTIONAL REGULATOR RUTR"/>
    <property type="match status" value="1"/>
</dbReference>
<name>A0A936K824_9BACT</name>
<evidence type="ECO:0000313" key="5">
    <source>
        <dbReference type="Proteomes" id="UP000709959"/>
    </source>
</evidence>
<dbReference type="InterPro" id="IPR036271">
    <property type="entry name" value="Tet_transcr_reg_TetR-rel_C_sf"/>
</dbReference>
<sequence>MPSPVKATMPAPKKKARPAAPLSREAWVKAASILIAQEGVPAVAVEPLAVALGVTKGSFYWHFHNRDELIQAALEAWEQDQSADVVSRYAGIEDPRRRLRVLLFAAFEDVENGRFFAALAVSSEDPRVRPYLRRASERRLAFGVAAFQALGLSEEEARQRALLAYAAYAGYFQLLRTTPEAVAAVTDLSGYVRRLADALVPTELR</sequence>
<evidence type="ECO:0000256" key="2">
    <source>
        <dbReference type="PROSITE-ProRule" id="PRU00335"/>
    </source>
</evidence>
<organism evidence="4 5">
    <name type="scientific">Candidatus Geothrix odensensis</name>
    <dbReference type="NCBI Taxonomy" id="2954440"/>
    <lineage>
        <taxon>Bacteria</taxon>
        <taxon>Pseudomonadati</taxon>
        <taxon>Acidobacteriota</taxon>
        <taxon>Holophagae</taxon>
        <taxon>Holophagales</taxon>
        <taxon>Holophagaceae</taxon>
        <taxon>Geothrix</taxon>
    </lineage>
</organism>
<feature type="DNA-binding region" description="H-T-H motif" evidence="2">
    <location>
        <begin position="44"/>
        <end position="63"/>
    </location>
</feature>
<dbReference type="EMBL" id="JADKCH010000011">
    <property type="protein sequence ID" value="MBK8573007.1"/>
    <property type="molecule type" value="Genomic_DNA"/>
</dbReference>
<protein>
    <submittedName>
        <fullName evidence="4">TetR family transcriptional regulator</fullName>
    </submittedName>
</protein>
<feature type="domain" description="HTH tetR-type" evidence="3">
    <location>
        <begin position="21"/>
        <end position="81"/>
    </location>
</feature>
<dbReference type="Pfam" id="PF00440">
    <property type="entry name" value="TetR_N"/>
    <property type="match status" value="1"/>
</dbReference>
<gene>
    <name evidence="4" type="ORF">IPN91_10245</name>
</gene>
<keyword evidence="1 2" id="KW-0238">DNA-binding</keyword>
<dbReference type="Gene3D" id="1.10.357.10">
    <property type="entry name" value="Tetracycline Repressor, domain 2"/>
    <property type="match status" value="1"/>
</dbReference>
<evidence type="ECO:0000313" key="4">
    <source>
        <dbReference type="EMBL" id="MBK8573007.1"/>
    </source>
</evidence>
<dbReference type="Proteomes" id="UP000709959">
    <property type="component" value="Unassembled WGS sequence"/>
</dbReference>
<dbReference type="InterPro" id="IPR001647">
    <property type="entry name" value="HTH_TetR"/>
</dbReference>
<dbReference type="InterPro" id="IPR009057">
    <property type="entry name" value="Homeodomain-like_sf"/>
</dbReference>
<dbReference type="AlphaFoldDB" id="A0A936K824"/>
<dbReference type="PRINTS" id="PR00455">
    <property type="entry name" value="HTHTETR"/>
</dbReference>
<accession>A0A936K824</accession>
<evidence type="ECO:0000259" key="3">
    <source>
        <dbReference type="PROSITE" id="PS50977"/>
    </source>
</evidence>
<evidence type="ECO:0000256" key="1">
    <source>
        <dbReference type="ARBA" id="ARBA00023125"/>
    </source>
</evidence>
<reference evidence="4 5" key="1">
    <citation type="submission" date="2020-10" db="EMBL/GenBank/DDBJ databases">
        <title>Connecting structure to function with the recovery of over 1000 high-quality activated sludge metagenome-assembled genomes encoding full-length rRNA genes using long-read sequencing.</title>
        <authorList>
            <person name="Singleton C.M."/>
            <person name="Petriglieri F."/>
            <person name="Kristensen J.M."/>
            <person name="Kirkegaard R.H."/>
            <person name="Michaelsen T.Y."/>
            <person name="Andersen M.H."/>
            <person name="Karst S.M."/>
            <person name="Dueholm M.S."/>
            <person name="Nielsen P.H."/>
            <person name="Albertsen M."/>
        </authorList>
    </citation>
    <scope>NUCLEOTIDE SEQUENCE [LARGE SCALE GENOMIC DNA]</scope>
    <source>
        <strain evidence="4">OdNE_18-Q3-R46-58_MAXAC.008</strain>
    </source>
</reference>
<dbReference type="InterPro" id="IPR050109">
    <property type="entry name" value="HTH-type_TetR-like_transc_reg"/>
</dbReference>